<dbReference type="PROSITE" id="PS01278">
    <property type="entry name" value="MTTASE_RADICAL"/>
    <property type="match status" value="1"/>
</dbReference>
<feature type="domain" description="MTTase N-terminal" evidence="12">
    <location>
        <begin position="3"/>
        <end position="119"/>
    </location>
</feature>
<dbReference type="FunFam" id="3.40.50.12160:FF:000003">
    <property type="entry name" value="CDK5 regulatory subunit-associated protein 1"/>
    <property type="match status" value="1"/>
</dbReference>
<proteinExistence type="inferred from homology"/>
<keyword evidence="6 10" id="KW-0479">Metal-binding</keyword>
<evidence type="ECO:0000256" key="5">
    <source>
        <dbReference type="ARBA" id="ARBA00022691"/>
    </source>
</evidence>
<dbReference type="Pfam" id="PF00919">
    <property type="entry name" value="UPF0004"/>
    <property type="match status" value="1"/>
</dbReference>
<comment type="caution">
    <text evidence="14">The sequence shown here is derived from an EMBL/GenBank/DDBJ whole genome shotgun (WGS) entry which is preliminary data.</text>
</comment>
<dbReference type="Gene3D" id="3.80.30.20">
    <property type="entry name" value="tm_1862 like domain"/>
    <property type="match status" value="1"/>
</dbReference>
<keyword evidence="2 10" id="KW-0004">4Fe-4S</keyword>
<dbReference type="InterPro" id="IPR020612">
    <property type="entry name" value="Methylthiotransferase_CS"/>
</dbReference>
<feature type="binding site" evidence="10">
    <location>
        <position position="162"/>
    </location>
    <ligand>
        <name>[4Fe-4S] cluster</name>
        <dbReference type="ChEBI" id="CHEBI:49883"/>
        <label>2</label>
        <note>4Fe-4S-S-AdoMet</note>
    </ligand>
</feature>
<evidence type="ECO:0000256" key="10">
    <source>
        <dbReference type="HAMAP-Rule" id="MF_01865"/>
    </source>
</evidence>
<comment type="function">
    <text evidence="10">Catalyzes the methylthiolation of an aspartic acid residue of ribosomal protein uS12.</text>
</comment>
<dbReference type="Pfam" id="PF04055">
    <property type="entry name" value="Radical_SAM"/>
    <property type="match status" value="1"/>
</dbReference>
<dbReference type="InterPro" id="IPR013848">
    <property type="entry name" value="Methylthiotransferase_N"/>
</dbReference>
<comment type="subcellular location">
    <subcellularLocation>
        <location evidence="10">Cytoplasm</location>
    </subcellularLocation>
</comment>
<dbReference type="PANTHER" id="PTHR43837:SF1">
    <property type="entry name" value="RIBOSOMAL PROTEIN US12 METHYLTHIOTRANSFERASE RIMO"/>
    <property type="match status" value="1"/>
</dbReference>
<feature type="binding site" evidence="10">
    <location>
        <position position="82"/>
    </location>
    <ligand>
        <name>[4Fe-4S] cluster</name>
        <dbReference type="ChEBI" id="CHEBI:49883"/>
        <label>1</label>
    </ligand>
</feature>
<dbReference type="GO" id="GO:0005840">
    <property type="term" value="C:ribosome"/>
    <property type="evidence" value="ECO:0007669"/>
    <property type="project" value="UniProtKB-KW"/>
</dbReference>
<comment type="function">
    <text evidence="1">Catalyzes the methylthiolation of N6-(dimethylallyl)adenosine (i(6)A), leading to the formation of 2-methylthio-N6-(dimethylallyl)adenosine (ms(2)i(6)A) at position 37 in tRNAs that read codons beginning with uridine.</text>
</comment>
<dbReference type="PROSITE" id="PS51449">
    <property type="entry name" value="MTTASE_N"/>
    <property type="match status" value="1"/>
</dbReference>
<dbReference type="SFLD" id="SFLDG01061">
    <property type="entry name" value="methylthiotransferase"/>
    <property type="match status" value="1"/>
</dbReference>
<name>A0A9D1J2D1_9FIRM</name>
<dbReference type="SFLD" id="SFLDS00029">
    <property type="entry name" value="Radical_SAM"/>
    <property type="match status" value="1"/>
</dbReference>
<dbReference type="InterPro" id="IPR038135">
    <property type="entry name" value="Methylthiotransferase_N_sf"/>
</dbReference>
<dbReference type="InterPro" id="IPR005840">
    <property type="entry name" value="Ribosomal_uS12_MeSTrfase_RimO"/>
</dbReference>
<reference evidence="14" key="1">
    <citation type="submission" date="2020-10" db="EMBL/GenBank/DDBJ databases">
        <authorList>
            <person name="Gilroy R."/>
        </authorList>
    </citation>
    <scope>NUCLEOTIDE SEQUENCE</scope>
    <source>
        <strain evidence="14">ChiSjej1B19-7085</strain>
    </source>
</reference>
<evidence type="ECO:0000259" key="11">
    <source>
        <dbReference type="PROSITE" id="PS50926"/>
    </source>
</evidence>
<dbReference type="HAMAP" id="MF_01865">
    <property type="entry name" value="MTTase_RimO"/>
    <property type="match status" value="1"/>
</dbReference>
<keyword evidence="7 10" id="KW-0408">Iron</keyword>
<evidence type="ECO:0000256" key="3">
    <source>
        <dbReference type="ARBA" id="ARBA00022490"/>
    </source>
</evidence>
<feature type="binding site" evidence="10">
    <location>
        <position position="159"/>
    </location>
    <ligand>
        <name>[4Fe-4S] cluster</name>
        <dbReference type="ChEBI" id="CHEBI:49883"/>
        <label>2</label>
        <note>4Fe-4S-S-AdoMet</note>
    </ligand>
</feature>
<dbReference type="GO" id="GO:0035597">
    <property type="term" value="F:tRNA-2-methylthio-N(6)-dimethylallyladenosine(37) synthase activity"/>
    <property type="evidence" value="ECO:0007669"/>
    <property type="project" value="UniProtKB-EC"/>
</dbReference>
<comment type="catalytic activity">
    <reaction evidence="10">
        <text>L-aspartate(89)-[ribosomal protein uS12]-hydrogen + (sulfur carrier)-SH + AH2 + 2 S-adenosyl-L-methionine = 3-methylsulfanyl-L-aspartate(89)-[ribosomal protein uS12]-hydrogen + (sulfur carrier)-H + 5'-deoxyadenosine + L-methionine + A + S-adenosyl-L-homocysteine + 2 H(+)</text>
        <dbReference type="Rhea" id="RHEA:37087"/>
        <dbReference type="Rhea" id="RHEA-COMP:10460"/>
        <dbReference type="Rhea" id="RHEA-COMP:10461"/>
        <dbReference type="Rhea" id="RHEA-COMP:14737"/>
        <dbReference type="Rhea" id="RHEA-COMP:14739"/>
        <dbReference type="ChEBI" id="CHEBI:13193"/>
        <dbReference type="ChEBI" id="CHEBI:15378"/>
        <dbReference type="ChEBI" id="CHEBI:17319"/>
        <dbReference type="ChEBI" id="CHEBI:17499"/>
        <dbReference type="ChEBI" id="CHEBI:29917"/>
        <dbReference type="ChEBI" id="CHEBI:29961"/>
        <dbReference type="ChEBI" id="CHEBI:57844"/>
        <dbReference type="ChEBI" id="CHEBI:57856"/>
        <dbReference type="ChEBI" id="CHEBI:59789"/>
        <dbReference type="ChEBI" id="CHEBI:64428"/>
        <dbReference type="ChEBI" id="CHEBI:73599"/>
        <dbReference type="EC" id="2.8.4.4"/>
    </reaction>
</comment>
<dbReference type="PROSITE" id="PS50926">
    <property type="entry name" value="TRAM"/>
    <property type="match status" value="1"/>
</dbReference>
<feature type="domain" description="TRAM" evidence="11">
    <location>
        <begin position="374"/>
        <end position="444"/>
    </location>
</feature>
<dbReference type="Gene3D" id="3.40.50.12160">
    <property type="entry name" value="Methylthiotransferase, N-terminal domain"/>
    <property type="match status" value="1"/>
</dbReference>
<evidence type="ECO:0000256" key="8">
    <source>
        <dbReference type="ARBA" id="ARBA00023014"/>
    </source>
</evidence>
<feature type="domain" description="Radical SAM core" evidence="13">
    <location>
        <begin position="141"/>
        <end position="371"/>
    </location>
</feature>
<dbReference type="GO" id="GO:0035599">
    <property type="term" value="F:aspartic acid methylthiotransferase activity"/>
    <property type="evidence" value="ECO:0007669"/>
    <property type="project" value="TreeGrafter"/>
</dbReference>
<dbReference type="Gene3D" id="2.40.50.140">
    <property type="entry name" value="Nucleic acid-binding proteins"/>
    <property type="match status" value="1"/>
</dbReference>
<keyword evidence="5 10" id="KW-0949">S-adenosyl-L-methionine</keyword>
<dbReference type="SUPFAM" id="SSF102114">
    <property type="entry name" value="Radical SAM enzymes"/>
    <property type="match status" value="1"/>
</dbReference>
<evidence type="ECO:0000259" key="12">
    <source>
        <dbReference type="PROSITE" id="PS51449"/>
    </source>
</evidence>
<accession>A0A9D1J2D1</accession>
<evidence type="ECO:0000256" key="1">
    <source>
        <dbReference type="ARBA" id="ARBA00003234"/>
    </source>
</evidence>
<gene>
    <name evidence="10 14" type="primary">rimO</name>
    <name evidence="14" type="ORF">IAA54_11310</name>
</gene>
<keyword evidence="3 10" id="KW-0963">Cytoplasm</keyword>
<keyword evidence="14" id="KW-0687">Ribonucleoprotein</keyword>
<dbReference type="AlphaFoldDB" id="A0A9D1J2D1"/>
<sequence length="444" mass="49685">MATSVGMVNLGCAKNQVDGEVLMAALQKAGFELRDDAALADVAIVNTCGFIEDAKKESIEEILELAKLKKEGQIKKIVVTGCLAERYREEVAKELPEADAVVGIGANPDIADIIARVAAGEHVESYPPKDRLPICGERVLTTPSYFAYLKIAEGCDNRCSYCAIPLIRGGFRSRTMEDILAEAEKLVADGAKELILIAQDTSRYGLDLYGKFALPELLRKLCKIENLMWIRLLYCYPDCITDELIDTIASEQKIVKYLDLPLQHASGKILRAMNRRGDRGSLTALLNKLRERVPGIVLRTTLITGFPGEMEEDFTELAEFVRDIRFERLGCFAYSREEGTPAADLPDQVEEEVKRRRADIIMEQQMEIMQEYGESQIGKTVQVLTEGFDRYAECYFGRSYADAPDVDGKVFFHVPAGKRKPYFGKMVRVRIDDCMDCDLTGELI</sequence>
<dbReference type="GO" id="GO:0046872">
    <property type="term" value="F:metal ion binding"/>
    <property type="evidence" value="ECO:0007669"/>
    <property type="project" value="UniProtKB-KW"/>
</dbReference>
<dbReference type="CDD" id="cd01335">
    <property type="entry name" value="Radical_SAM"/>
    <property type="match status" value="1"/>
</dbReference>
<evidence type="ECO:0000256" key="7">
    <source>
        <dbReference type="ARBA" id="ARBA00023004"/>
    </source>
</evidence>
<feature type="binding site" evidence="10">
    <location>
        <position position="48"/>
    </location>
    <ligand>
        <name>[4Fe-4S] cluster</name>
        <dbReference type="ChEBI" id="CHEBI:49883"/>
        <label>1</label>
    </ligand>
</feature>
<evidence type="ECO:0000256" key="6">
    <source>
        <dbReference type="ARBA" id="ARBA00022723"/>
    </source>
</evidence>
<evidence type="ECO:0000256" key="2">
    <source>
        <dbReference type="ARBA" id="ARBA00022485"/>
    </source>
</evidence>
<dbReference type="InterPro" id="IPR002792">
    <property type="entry name" value="TRAM_dom"/>
</dbReference>
<dbReference type="EMBL" id="DVHF01000145">
    <property type="protein sequence ID" value="HIR58238.1"/>
    <property type="molecule type" value="Genomic_DNA"/>
</dbReference>
<evidence type="ECO:0000256" key="9">
    <source>
        <dbReference type="ARBA" id="ARBA00051425"/>
    </source>
</evidence>
<dbReference type="GO" id="GO:0005829">
    <property type="term" value="C:cytosol"/>
    <property type="evidence" value="ECO:0007669"/>
    <property type="project" value="TreeGrafter"/>
</dbReference>
<keyword evidence="8 10" id="KW-0411">Iron-sulfur</keyword>
<dbReference type="EC" id="2.8.4.4" evidence="10"/>
<comment type="cofactor">
    <cofactor evidence="10">
        <name>[4Fe-4S] cluster</name>
        <dbReference type="ChEBI" id="CHEBI:49883"/>
    </cofactor>
    <text evidence="10">Binds 2 [4Fe-4S] clusters. One cluster is coordinated with 3 cysteines and an exchangeable S-adenosyl-L-methionine.</text>
</comment>
<protein>
    <recommendedName>
        <fullName evidence="10">Ribosomal protein uS12 methylthiotransferase RimO</fullName>
        <shortName evidence="10">uS12 MTTase</shortName>
        <shortName evidence="10">uS12 methylthiotransferase</shortName>
        <ecNumber evidence="10">2.8.4.4</ecNumber>
    </recommendedName>
    <alternativeName>
        <fullName evidence="10">Ribosomal protein uS12 (aspartate-C(3))-methylthiotransferase</fullName>
    </alternativeName>
    <alternativeName>
        <fullName evidence="10">Ribosome maturation factor RimO</fullName>
    </alternativeName>
</protein>
<comment type="catalytic activity">
    <reaction evidence="9">
        <text>N(6)-dimethylallyladenosine(37) in tRNA + (sulfur carrier)-SH + AH2 + 2 S-adenosyl-L-methionine = 2-methylsulfanyl-N(6)-dimethylallyladenosine(37) in tRNA + (sulfur carrier)-H + 5'-deoxyadenosine + L-methionine + A + S-adenosyl-L-homocysteine + 2 H(+)</text>
        <dbReference type="Rhea" id="RHEA:37067"/>
        <dbReference type="Rhea" id="RHEA-COMP:10375"/>
        <dbReference type="Rhea" id="RHEA-COMP:10376"/>
        <dbReference type="Rhea" id="RHEA-COMP:14737"/>
        <dbReference type="Rhea" id="RHEA-COMP:14739"/>
        <dbReference type="ChEBI" id="CHEBI:13193"/>
        <dbReference type="ChEBI" id="CHEBI:15378"/>
        <dbReference type="ChEBI" id="CHEBI:17319"/>
        <dbReference type="ChEBI" id="CHEBI:17499"/>
        <dbReference type="ChEBI" id="CHEBI:29917"/>
        <dbReference type="ChEBI" id="CHEBI:57844"/>
        <dbReference type="ChEBI" id="CHEBI:57856"/>
        <dbReference type="ChEBI" id="CHEBI:59789"/>
        <dbReference type="ChEBI" id="CHEBI:64428"/>
        <dbReference type="ChEBI" id="CHEBI:74415"/>
        <dbReference type="ChEBI" id="CHEBI:74417"/>
        <dbReference type="EC" id="2.8.4.3"/>
    </reaction>
</comment>
<dbReference type="InterPro" id="IPR058240">
    <property type="entry name" value="rSAM_sf"/>
</dbReference>
<dbReference type="PROSITE" id="PS51918">
    <property type="entry name" value="RADICAL_SAM"/>
    <property type="match status" value="1"/>
</dbReference>
<reference evidence="14" key="2">
    <citation type="journal article" date="2021" name="PeerJ">
        <title>Extensive microbial diversity within the chicken gut microbiome revealed by metagenomics and culture.</title>
        <authorList>
            <person name="Gilroy R."/>
            <person name="Ravi A."/>
            <person name="Getino M."/>
            <person name="Pursley I."/>
            <person name="Horton D.L."/>
            <person name="Alikhan N.F."/>
            <person name="Baker D."/>
            <person name="Gharbi K."/>
            <person name="Hall N."/>
            <person name="Watson M."/>
            <person name="Adriaenssens E.M."/>
            <person name="Foster-Nyarko E."/>
            <person name="Jarju S."/>
            <person name="Secka A."/>
            <person name="Antonio M."/>
            <person name="Oren A."/>
            <person name="Chaudhuri R.R."/>
            <person name="La Ragione R."/>
            <person name="Hildebrand F."/>
            <person name="Pallen M.J."/>
        </authorList>
    </citation>
    <scope>NUCLEOTIDE SEQUENCE</scope>
    <source>
        <strain evidence="14">ChiSjej1B19-7085</strain>
    </source>
</reference>
<evidence type="ECO:0000313" key="14">
    <source>
        <dbReference type="EMBL" id="HIR58238.1"/>
    </source>
</evidence>
<dbReference type="GO" id="GO:0103039">
    <property type="term" value="F:protein methylthiotransferase activity"/>
    <property type="evidence" value="ECO:0007669"/>
    <property type="project" value="UniProtKB-EC"/>
</dbReference>
<comment type="similarity">
    <text evidence="10">Belongs to the methylthiotransferase family. RimO subfamily.</text>
</comment>
<dbReference type="Pfam" id="PF18693">
    <property type="entry name" value="TRAM_2"/>
    <property type="match status" value="1"/>
</dbReference>
<dbReference type="InterPro" id="IPR006638">
    <property type="entry name" value="Elp3/MiaA/NifB-like_rSAM"/>
</dbReference>
<keyword evidence="14" id="KW-0689">Ribosomal protein</keyword>
<dbReference type="SFLD" id="SFLDG01082">
    <property type="entry name" value="B12-binding_domain_containing"/>
    <property type="match status" value="1"/>
</dbReference>
<feature type="binding site" evidence="10">
    <location>
        <position position="12"/>
    </location>
    <ligand>
        <name>[4Fe-4S] cluster</name>
        <dbReference type="ChEBI" id="CHEBI:49883"/>
        <label>1</label>
    </ligand>
</feature>
<dbReference type="InterPro" id="IPR023404">
    <property type="entry name" value="rSAM_horseshoe"/>
</dbReference>
<dbReference type="SMART" id="SM00729">
    <property type="entry name" value="Elp3"/>
    <property type="match status" value="1"/>
</dbReference>
<dbReference type="NCBIfam" id="TIGR01125">
    <property type="entry name" value="30S ribosomal protein S12 methylthiotransferase RimO"/>
    <property type="match status" value="1"/>
</dbReference>
<dbReference type="GO" id="GO:0051539">
    <property type="term" value="F:4 iron, 4 sulfur cluster binding"/>
    <property type="evidence" value="ECO:0007669"/>
    <property type="project" value="UniProtKB-UniRule"/>
</dbReference>
<dbReference type="Proteomes" id="UP000886785">
    <property type="component" value="Unassembled WGS sequence"/>
</dbReference>
<evidence type="ECO:0000313" key="15">
    <source>
        <dbReference type="Proteomes" id="UP000886785"/>
    </source>
</evidence>
<dbReference type="InterPro" id="IPR005839">
    <property type="entry name" value="Methylthiotransferase"/>
</dbReference>
<dbReference type="NCBIfam" id="TIGR00089">
    <property type="entry name" value="MiaB/RimO family radical SAM methylthiotransferase"/>
    <property type="match status" value="1"/>
</dbReference>
<dbReference type="FunFam" id="3.80.30.20:FF:000001">
    <property type="entry name" value="tRNA-2-methylthio-N(6)-dimethylallyladenosine synthase 2"/>
    <property type="match status" value="1"/>
</dbReference>
<dbReference type="SFLD" id="SFLDF00274">
    <property type="entry name" value="ribosomal_protein_S12_methylth"/>
    <property type="match status" value="1"/>
</dbReference>
<keyword evidence="4 10" id="KW-0808">Transferase</keyword>
<organism evidence="14 15">
    <name type="scientific">Candidatus Gallacutalibacter pullicola</name>
    <dbReference type="NCBI Taxonomy" id="2840830"/>
    <lineage>
        <taxon>Bacteria</taxon>
        <taxon>Bacillati</taxon>
        <taxon>Bacillota</taxon>
        <taxon>Clostridia</taxon>
        <taxon>Eubacteriales</taxon>
        <taxon>Candidatus Gallacutalibacter</taxon>
    </lineage>
</organism>
<evidence type="ECO:0000259" key="13">
    <source>
        <dbReference type="PROSITE" id="PS51918"/>
    </source>
</evidence>
<dbReference type="InterPro" id="IPR012340">
    <property type="entry name" value="NA-bd_OB-fold"/>
</dbReference>
<dbReference type="InterPro" id="IPR007197">
    <property type="entry name" value="rSAM"/>
</dbReference>
<feature type="binding site" evidence="10">
    <location>
        <position position="155"/>
    </location>
    <ligand>
        <name>[4Fe-4S] cluster</name>
        <dbReference type="ChEBI" id="CHEBI:49883"/>
        <label>2</label>
        <note>4Fe-4S-S-AdoMet</note>
    </ligand>
</feature>
<dbReference type="PANTHER" id="PTHR43837">
    <property type="entry name" value="RIBOSOMAL PROTEIN S12 METHYLTHIOTRANSFERASE RIMO"/>
    <property type="match status" value="1"/>
</dbReference>
<evidence type="ECO:0000256" key="4">
    <source>
        <dbReference type="ARBA" id="ARBA00022679"/>
    </source>
</evidence>